<evidence type="ECO:0000313" key="3">
    <source>
        <dbReference type="Proteomes" id="UP001556367"/>
    </source>
</evidence>
<accession>A0ABR3JR85</accession>
<dbReference type="EMBL" id="JASNQZ010000004">
    <property type="protein sequence ID" value="KAL0958291.1"/>
    <property type="molecule type" value="Genomic_DNA"/>
</dbReference>
<keyword evidence="1" id="KW-1133">Transmembrane helix</keyword>
<feature type="transmembrane region" description="Helical" evidence="1">
    <location>
        <begin position="119"/>
        <end position="139"/>
    </location>
</feature>
<dbReference type="Gene3D" id="1.20.1070.10">
    <property type="entry name" value="Rhodopsin 7-helix transmembrane proteins"/>
    <property type="match status" value="1"/>
</dbReference>
<feature type="transmembrane region" description="Helical" evidence="1">
    <location>
        <begin position="78"/>
        <end position="98"/>
    </location>
</feature>
<feature type="transmembrane region" description="Helical" evidence="1">
    <location>
        <begin position="6"/>
        <end position="27"/>
    </location>
</feature>
<reference evidence="3" key="1">
    <citation type="submission" date="2024-06" db="EMBL/GenBank/DDBJ databases">
        <title>Multi-omics analyses provide insights into the biosynthesis of the anticancer antibiotic pleurotin in Hohenbuehelia grisea.</title>
        <authorList>
            <person name="Weaver J.A."/>
            <person name="Alberti F."/>
        </authorList>
    </citation>
    <scope>NUCLEOTIDE SEQUENCE [LARGE SCALE GENOMIC DNA]</scope>
    <source>
        <strain evidence="3">T-177</strain>
    </source>
</reference>
<keyword evidence="1" id="KW-0812">Transmembrane</keyword>
<protein>
    <recommendedName>
        <fullName evidence="4">G-protein coupled receptors family 2 profile 2 domain-containing protein</fullName>
    </recommendedName>
</protein>
<dbReference type="Proteomes" id="UP001556367">
    <property type="component" value="Unassembled WGS sequence"/>
</dbReference>
<feature type="transmembrane region" description="Helical" evidence="1">
    <location>
        <begin position="210"/>
        <end position="231"/>
    </location>
</feature>
<organism evidence="2 3">
    <name type="scientific">Hohenbuehelia grisea</name>
    <dbReference type="NCBI Taxonomy" id="104357"/>
    <lineage>
        <taxon>Eukaryota</taxon>
        <taxon>Fungi</taxon>
        <taxon>Dikarya</taxon>
        <taxon>Basidiomycota</taxon>
        <taxon>Agaricomycotina</taxon>
        <taxon>Agaricomycetes</taxon>
        <taxon>Agaricomycetidae</taxon>
        <taxon>Agaricales</taxon>
        <taxon>Pleurotineae</taxon>
        <taxon>Pleurotaceae</taxon>
        <taxon>Hohenbuehelia</taxon>
    </lineage>
</organism>
<evidence type="ECO:0000313" key="2">
    <source>
        <dbReference type="EMBL" id="KAL0958291.1"/>
    </source>
</evidence>
<keyword evidence="3" id="KW-1185">Reference proteome</keyword>
<feature type="transmembrane region" description="Helical" evidence="1">
    <location>
        <begin position="237"/>
        <end position="257"/>
    </location>
</feature>
<feature type="transmembrane region" description="Helical" evidence="1">
    <location>
        <begin position="39"/>
        <end position="58"/>
    </location>
</feature>
<feature type="transmembrane region" description="Helical" evidence="1">
    <location>
        <begin position="167"/>
        <end position="189"/>
    </location>
</feature>
<proteinExistence type="predicted"/>
<gene>
    <name evidence="2" type="ORF">HGRIS_000438</name>
</gene>
<name>A0ABR3JR85_9AGAR</name>
<evidence type="ECO:0000256" key="1">
    <source>
        <dbReference type="SAM" id="Phobius"/>
    </source>
</evidence>
<comment type="caution">
    <text evidence="2">The sequence shown here is derived from an EMBL/GenBank/DDBJ whole genome shotgun (WGS) entry which is preliminary data.</text>
</comment>
<keyword evidence="1" id="KW-0472">Membrane</keyword>
<sequence length="310" mass="34039">MNPSLIDVSNACLIAGLVVSSIVLAIAWLSPRVTRISTWFNLLLSGIIFDISYMLIIGAQRGSQPGFGICLFSAMMTYAAPALTAYAYAAFCLELFFLARYAQSPTPAVNMNPGLKACLLGIPYFIHLGIAMEVLVIGLTDRSRVHRDEDTSLYCHLEWHNPAKVTAGLSLVAIIIALFALGFTIRALYRNPRDPAMKLFRETTKAHRMVIRIAIFSVLPVIGLLFSVLKFRPRTPASGVFVIIFSLFPLWSAIVLGSQADIFRALMFWKSGASSSFSVEPRGLPEGHGLSELGKSDCSLVQCDTNDWKQ</sequence>
<evidence type="ECO:0008006" key="4">
    <source>
        <dbReference type="Google" id="ProtNLM"/>
    </source>
</evidence>